<dbReference type="OrthoDB" id="9947780at2"/>
<dbReference type="EMBL" id="FOES01000061">
    <property type="protein sequence ID" value="SER22018.1"/>
    <property type="molecule type" value="Genomic_DNA"/>
</dbReference>
<name>A0A1H9ME87_9BACI</name>
<gene>
    <name evidence="2" type="ORF">SAMN05216362_16112</name>
</gene>
<keyword evidence="1" id="KW-1133">Transmembrane helix</keyword>
<evidence type="ECO:0000313" key="2">
    <source>
        <dbReference type="EMBL" id="SER22018.1"/>
    </source>
</evidence>
<keyword evidence="1" id="KW-0812">Transmembrane</keyword>
<protein>
    <submittedName>
        <fullName evidence="2">Uncharacterized protein</fullName>
    </submittedName>
</protein>
<reference evidence="2 3" key="1">
    <citation type="submission" date="2016-10" db="EMBL/GenBank/DDBJ databases">
        <authorList>
            <person name="de Groot N.N."/>
        </authorList>
    </citation>
    <scope>NUCLEOTIDE SEQUENCE [LARGE SCALE GENOMIC DNA]</scope>
    <source>
        <strain evidence="2 3">DSM 21633</strain>
    </source>
</reference>
<dbReference type="RefSeq" id="WP_091776129.1">
    <property type="nucleotide sequence ID" value="NZ_CAESCL010000063.1"/>
</dbReference>
<organism evidence="2 3">
    <name type="scientific">Piscibacillus halophilus</name>
    <dbReference type="NCBI Taxonomy" id="571933"/>
    <lineage>
        <taxon>Bacteria</taxon>
        <taxon>Bacillati</taxon>
        <taxon>Bacillota</taxon>
        <taxon>Bacilli</taxon>
        <taxon>Bacillales</taxon>
        <taxon>Bacillaceae</taxon>
        <taxon>Piscibacillus</taxon>
    </lineage>
</organism>
<feature type="transmembrane region" description="Helical" evidence="1">
    <location>
        <begin position="60"/>
        <end position="81"/>
    </location>
</feature>
<evidence type="ECO:0000313" key="3">
    <source>
        <dbReference type="Proteomes" id="UP000199427"/>
    </source>
</evidence>
<proteinExistence type="predicted"/>
<keyword evidence="3" id="KW-1185">Reference proteome</keyword>
<dbReference type="AlphaFoldDB" id="A0A1H9ME87"/>
<accession>A0A1H9ME87</accession>
<evidence type="ECO:0000256" key="1">
    <source>
        <dbReference type="SAM" id="Phobius"/>
    </source>
</evidence>
<keyword evidence="1" id="KW-0472">Membrane</keyword>
<dbReference type="Proteomes" id="UP000199427">
    <property type="component" value="Unassembled WGS sequence"/>
</dbReference>
<sequence>MKHRYAFRLVFLTILTIYLICNVSGTITTDLPIDTPTNITEHSEYHYTPLGSNNNDLLKFVTFITSLIILVPIVCFTYYLIPTWYHSLRRKRLTPVFYGSDYLVHPF</sequence>
<dbReference type="STRING" id="571933.SAMN05216362_16112"/>